<feature type="compositionally biased region" description="Polar residues" evidence="2">
    <location>
        <begin position="1"/>
        <end position="14"/>
    </location>
</feature>
<dbReference type="Pfam" id="PF25472">
    <property type="entry name" value="DUF7902"/>
    <property type="match status" value="1"/>
</dbReference>
<protein>
    <submittedName>
        <fullName evidence="4">ATPase involved in DNA repair</fullName>
    </submittedName>
</protein>
<dbReference type="SUPFAM" id="SSF52540">
    <property type="entry name" value="P-loop containing nucleoside triphosphate hydrolases"/>
    <property type="match status" value="1"/>
</dbReference>
<keyword evidence="1" id="KW-0175">Coiled coil</keyword>
<dbReference type="SMART" id="SM00382">
    <property type="entry name" value="AAA"/>
    <property type="match status" value="1"/>
</dbReference>
<keyword evidence="5" id="KW-1185">Reference proteome</keyword>
<dbReference type="InterPro" id="IPR057224">
    <property type="entry name" value="DUF7902"/>
</dbReference>
<dbReference type="OrthoDB" id="9814769at2"/>
<dbReference type="GO" id="GO:0005524">
    <property type="term" value="F:ATP binding"/>
    <property type="evidence" value="ECO:0007669"/>
    <property type="project" value="InterPro"/>
</dbReference>
<feature type="coiled-coil region" evidence="1">
    <location>
        <begin position="26"/>
        <end position="53"/>
    </location>
</feature>
<dbReference type="InterPro" id="IPR020958">
    <property type="entry name" value="DUF3686"/>
</dbReference>
<evidence type="ECO:0000313" key="4">
    <source>
        <dbReference type="EMBL" id="QDU56935.1"/>
    </source>
</evidence>
<sequence>MASSDPSKAAPTSDTPEEVQLESGAYEILRNRLREHAKELRKRLDQLNDARKDVFGSIATTLVATERITTQNNCIPRDLVSIGDQFLFGYNVHMGLKSETVLADVFSAYEFRDHSFREGSLDLLKDERFEREFSELYKYYKDARFAKFFVKTPHLYMVFRVGTNASDIKAFKWLQSDGQLTYVDNRSDHEVAFPPQHEFKWIRTTRDMHSSGVHPHISIEDRVFVETVGGDLTVKIEDNTDSGAGIYAEPVDNLDQTLDDALIYYAIIGNIILLKIRPYQEEAFRYIVYNEKIQEARRIDAIEHACVLLPDGHGLIFSNGYYLQNGEHKTFEHDTRDMLFERRVAAPNGEDYLYVFYNRLTGVYVLLRYNVIEQRVDTPLICNGSSLFEAGELVCFRGTEKPEKHHALQVWQTPYVGIDYVPPTQTDSQLFKIGNREIVRGMAECNAVLSLIDKEQAYAELYIDLAKQTGDILDSYFWIDHAETFTLSEPLKEIQTAAGAAIDEFEKVRQVRQATAKQTASTRDRANEILSTVGHGRFETIDEFVSALGDLRAVRGATISLRDLRYADLTLIDSLEKEIVEQSDRLAERCVEFLLGDSALAPYQTRIAEQTEQIAQLDRVADAKTLLAEIDQGARELEMLIEIVSNLKIDDATHRTAIIDSISSIFGTINGARASIKSRIQELMSVEGAAEFGSQMKLLDQSVVSYLDLCDSPAKCEELLTKILVQIEELEGRFAEFDEFVIQLSDKRDEIYNAFESRKMALVEQRNRRASTLASAAERILQGIQNRVEHFDEVDEIHSYFASDLMIEKVRDLIAQLEELEDTVKVDDIQSRLKTVKEDAIRQLKDRKELFVGGDNLIRLGNHQFTVNVQTLDLTTVLRDEQITLHLTGTNFFEPLKDQQLLECRDVWTQEVISENPKVYRGEFLAHVMLDHLLRNDDERAAFLHATDEERLKIVQQFMGPRYQESYVKGVTDNDSSAILHELLKMHQQIGLLRYHTQARACARLYWDYFMDSAERKLMASRLRGVSYIDEVFPGSRQNVNYIQDLTGQLQAFVATTRLFEDYLVDEAARYLFAERTQPVEGRVDTSFAVSRIAADACDQFLRLLRHHNYEVHYSRSVESLAKSPSALFTLIRDWVDAFLPTSEVPTEYRDEIAAVLMKYDSSATSTVEGQSLVEAHTIVDGQVTADLSNMLGAHPVIKSGGYQLHYNHFMKKMGHFRRDVVPRYESFQHRKAELVEAARVDMRLDEFKPRVLTSFVRNRLIDTVYLPLIGDNLAKQIGSAGESKRTDRMGLLLLVSPPGYGKTTLMEYLANRLGIIFMKINGPAIGHQVTSLDPAEAPNAAAREEVEKLNLSLEMGDNVMIYLDDIQHCNPEFLQRFISLCDATRKIEGVYKGRTRTYDLRGRKVVVVMAGNPYTESGERFRIPDMLSNRADIYNLGEIIGDSAEAFEMSYIENCLSSNPTLSKLASRSQKDIYSFIKVAETGERDQADLEGSYTSVEFDEIVSTMKKLLRVRDVILAVNRQYVTSAAQSDDYRTEPPFKLQGSYRNMNRIAEKVVPIMNDAELQSLILSSYENDAQTLTSDTESNLLKLRELLGILTKEETARWENIKRTFRENLKMKGIDKDDQVGQVVVQLRSFSDGLNAIERAMADGIDRFAELSARAVPESESDLSEREKHEAEQLRAEEIVDRLSQLSSGITGIHKTIDSGLRTLSELADNDRATPAPTPVPSEGAIPVAVAVEAMHELANELRSLTTSTVPVDPTRNTRVSVSHRVPKSILGVIESQFELMKDSIAPLLTVTDRQSQTFDELKATFQQSLQQTAALITELKESRQKHPNPPRDEE</sequence>
<dbReference type="InterPro" id="IPR027417">
    <property type="entry name" value="P-loop_NTPase"/>
</dbReference>
<dbReference type="Proteomes" id="UP000315750">
    <property type="component" value="Chromosome"/>
</dbReference>
<evidence type="ECO:0000259" key="3">
    <source>
        <dbReference type="SMART" id="SM00382"/>
    </source>
</evidence>
<organism evidence="4 5">
    <name type="scientific">Aeoliella mucimassa</name>
    <dbReference type="NCBI Taxonomy" id="2527972"/>
    <lineage>
        <taxon>Bacteria</taxon>
        <taxon>Pseudomonadati</taxon>
        <taxon>Planctomycetota</taxon>
        <taxon>Planctomycetia</taxon>
        <taxon>Pirellulales</taxon>
        <taxon>Lacipirellulaceae</taxon>
        <taxon>Aeoliella</taxon>
    </lineage>
</organism>
<feature type="domain" description="AAA+ ATPase" evidence="3">
    <location>
        <begin position="1289"/>
        <end position="1438"/>
    </location>
</feature>
<reference evidence="4 5" key="1">
    <citation type="submission" date="2019-02" db="EMBL/GenBank/DDBJ databases">
        <title>Deep-cultivation of Planctomycetes and their phenomic and genomic characterization uncovers novel biology.</title>
        <authorList>
            <person name="Wiegand S."/>
            <person name="Jogler M."/>
            <person name="Boedeker C."/>
            <person name="Pinto D."/>
            <person name="Vollmers J."/>
            <person name="Rivas-Marin E."/>
            <person name="Kohn T."/>
            <person name="Peeters S.H."/>
            <person name="Heuer A."/>
            <person name="Rast P."/>
            <person name="Oberbeckmann S."/>
            <person name="Bunk B."/>
            <person name="Jeske O."/>
            <person name="Meyerdierks A."/>
            <person name="Storesund J.E."/>
            <person name="Kallscheuer N."/>
            <person name="Luecker S."/>
            <person name="Lage O.M."/>
            <person name="Pohl T."/>
            <person name="Merkel B.J."/>
            <person name="Hornburger P."/>
            <person name="Mueller R.-W."/>
            <person name="Bruemmer F."/>
            <person name="Labrenz M."/>
            <person name="Spormann A.M."/>
            <person name="Op den Camp H."/>
            <person name="Overmann J."/>
            <person name="Amann R."/>
            <person name="Jetten M.S.M."/>
            <person name="Mascher T."/>
            <person name="Medema M.H."/>
            <person name="Devos D.P."/>
            <person name="Kaster A.-K."/>
            <person name="Ovreas L."/>
            <person name="Rohde M."/>
            <person name="Galperin M.Y."/>
            <person name="Jogler C."/>
        </authorList>
    </citation>
    <scope>NUCLEOTIDE SEQUENCE [LARGE SCALE GENOMIC DNA]</scope>
    <source>
        <strain evidence="4 5">Pan181</strain>
    </source>
</reference>
<feature type="region of interest" description="Disordered" evidence="2">
    <location>
        <begin position="1"/>
        <end position="21"/>
    </location>
</feature>
<dbReference type="KEGG" id="amuc:Pan181_31470"/>
<proteinExistence type="predicted"/>
<dbReference type="InterPro" id="IPR003959">
    <property type="entry name" value="ATPase_AAA_core"/>
</dbReference>
<dbReference type="Pfam" id="PF00004">
    <property type="entry name" value="AAA"/>
    <property type="match status" value="1"/>
</dbReference>
<dbReference type="Gene3D" id="3.40.50.300">
    <property type="entry name" value="P-loop containing nucleotide triphosphate hydrolases"/>
    <property type="match status" value="1"/>
</dbReference>
<dbReference type="GO" id="GO:0016887">
    <property type="term" value="F:ATP hydrolysis activity"/>
    <property type="evidence" value="ECO:0007669"/>
    <property type="project" value="InterPro"/>
</dbReference>
<gene>
    <name evidence="4" type="ORF">Pan181_31470</name>
</gene>
<dbReference type="RefSeq" id="WP_145247761.1">
    <property type="nucleotide sequence ID" value="NZ_CP036278.1"/>
</dbReference>
<accession>A0A518AQE0</accession>
<evidence type="ECO:0000313" key="5">
    <source>
        <dbReference type="Proteomes" id="UP000315750"/>
    </source>
</evidence>
<dbReference type="InterPro" id="IPR003593">
    <property type="entry name" value="AAA+_ATPase"/>
</dbReference>
<name>A0A518AQE0_9BACT</name>
<evidence type="ECO:0000256" key="1">
    <source>
        <dbReference type="SAM" id="Coils"/>
    </source>
</evidence>
<dbReference type="Pfam" id="PF12458">
    <property type="entry name" value="DUF3686"/>
    <property type="match status" value="1"/>
</dbReference>
<dbReference type="EMBL" id="CP036278">
    <property type="protein sequence ID" value="QDU56935.1"/>
    <property type="molecule type" value="Genomic_DNA"/>
</dbReference>
<dbReference type="CDD" id="cd00009">
    <property type="entry name" value="AAA"/>
    <property type="match status" value="1"/>
</dbReference>
<evidence type="ECO:0000256" key="2">
    <source>
        <dbReference type="SAM" id="MobiDB-lite"/>
    </source>
</evidence>